<dbReference type="Proteomes" id="UP000265520">
    <property type="component" value="Unassembled WGS sequence"/>
</dbReference>
<feature type="non-terminal residue" evidence="1">
    <location>
        <position position="1"/>
    </location>
</feature>
<comment type="caution">
    <text evidence="1">The sequence shown here is derived from an EMBL/GenBank/DDBJ whole genome shotgun (WGS) entry which is preliminary data.</text>
</comment>
<dbReference type="AlphaFoldDB" id="A0A392VLT2"/>
<evidence type="ECO:0000313" key="2">
    <source>
        <dbReference type="Proteomes" id="UP000265520"/>
    </source>
</evidence>
<reference evidence="1 2" key="1">
    <citation type="journal article" date="2018" name="Front. Plant Sci.">
        <title>Red Clover (Trifolium pratense) and Zigzag Clover (T. medium) - A Picture of Genomic Similarities and Differences.</title>
        <authorList>
            <person name="Dluhosova J."/>
            <person name="Istvanek J."/>
            <person name="Nedelnik J."/>
            <person name="Repkova J."/>
        </authorList>
    </citation>
    <scope>NUCLEOTIDE SEQUENCE [LARGE SCALE GENOMIC DNA]</scope>
    <source>
        <strain evidence="2">cv. 10/8</strain>
        <tissue evidence="1">Leaf</tissue>
    </source>
</reference>
<evidence type="ECO:0000313" key="1">
    <source>
        <dbReference type="EMBL" id="MCI87370.1"/>
    </source>
</evidence>
<sequence>FTSSRSPFWKVRVAQADMARRAAGNSKQNVHNGYLRVAQGIWRGAPAQGFEEIKA</sequence>
<accession>A0A392VLT2</accession>
<organism evidence="1 2">
    <name type="scientific">Trifolium medium</name>
    <dbReference type="NCBI Taxonomy" id="97028"/>
    <lineage>
        <taxon>Eukaryota</taxon>
        <taxon>Viridiplantae</taxon>
        <taxon>Streptophyta</taxon>
        <taxon>Embryophyta</taxon>
        <taxon>Tracheophyta</taxon>
        <taxon>Spermatophyta</taxon>
        <taxon>Magnoliopsida</taxon>
        <taxon>eudicotyledons</taxon>
        <taxon>Gunneridae</taxon>
        <taxon>Pentapetalae</taxon>
        <taxon>rosids</taxon>
        <taxon>fabids</taxon>
        <taxon>Fabales</taxon>
        <taxon>Fabaceae</taxon>
        <taxon>Papilionoideae</taxon>
        <taxon>50 kb inversion clade</taxon>
        <taxon>NPAAA clade</taxon>
        <taxon>Hologalegina</taxon>
        <taxon>IRL clade</taxon>
        <taxon>Trifolieae</taxon>
        <taxon>Trifolium</taxon>
    </lineage>
</organism>
<proteinExistence type="predicted"/>
<dbReference type="EMBL" id="LXQA011164362">
    <property type="protein sequence ID" value="MCI87370.1"/>
    <property type="molecule type" value="Genomic_DNA"/>
</dbReference>
<name>A0A392VLT2_9FABA</name>
<feature type="non-terminal residue" evidence="1">
    <location>
        <position position="55"/>
    </location>
</feature>
<keyword evidence="2" id="KW-1185">Reference proteome</keyword>
<protein>
    <submittedName>
        <fullName evidence="1">Uncharacterized protein</fullName>
    </submittedName>
</protein>